<reference evidence="3" key="1">
    <citation type="submission" date="2014-02" db="EMBL/GenBank/DDBJ databases">
        <authorList>
            <person name="Genoscope - CEA"/>
        </authorList>
    </citation>
    <scope>NUCLEOTIDE SEQUENCE</scope>
    <source>
        <strain evidence="3">LS3</strain>
    </source>
</reference>
<dbReference type="GO" id="GO:0006270">
    <property type="term" value="P:DNA replication initiation"/>
    <property type="evidence" value="ECO:0007669"/>
    <property type="project" value="InterPro"/>
</dbReference>
<feature type="region of interest" description="Disordered" evidence="1">
    <location>
        <begin position="284"/>
        <end position="324"/>
    </location>
</feature>
<feature type="compositionally biased region" description="Basic and acidic residues" evidence="1">
    <location>
        <begin position="409"/>
        <end position="427"/>
    </location>
</feature>
<feature type="region of interest" description="Disordered" evidence="1">
    <location>
        <begin position="548"/>
        <end position="573"/>
    </location>
</feature>
<feature type="domain" description="DNA replication regulator Sld3 C-terminal" evidence="2">
    <location>
        <begin position="149"/>
        <end position="428"/>
    </location>
</feature>
<dbReference type="PANTHER" id="PTHR28067">
    <property type="entry name" value="DNA REPLICATION REGULATOR SLD3"/>
    <property type="match status" value="1"/>
</dbReference>
<dbReference type="GO" id="GO:0031261">
    <property type="term" value="C:DNA replication preinitiation complex"/>
    <property type="evidence" value="ECO:0007669"/>
    <property type="project" value="TreeGrafter"/>
</dbReference>
<gene>
    <name evidence="3" type="ORF">GNLVRS02_ARAD1C23386g</name>
</gene>
<name>A0A060T1B2_BLAAD</name>
<dbReference type="EMBL" id="HG937693">
    <property type="protein sequence ID" value="CDP34915.1"/>
    <property type="molecule type" value="Genomic_DNA"/>
</dbReference>
<dbReference type="InterPro" id="IPR042511">
    <property type="entry name" value="Sld3"/>
</dbReference>
<feature type="region of interest" description="Disordered" evidence="1">
    <location>
        <begin position="384"/>
        <end position="429"/>
    </location>
</feature>
<protein>
    <submittedName>
        <fullName evidence="3">ARAD1C23386p</fullName>
    </submittedName>
</protein>
<sequence length="673" mass="74845">MPDDHEVVIETESGSLRLVPFKATDAAPPSLFLSNVNWTFFSYSLEFGYPNAVWFAKLYKHNGSSPSMAIMQRVHSSLWAFATLESSIAVKDISTLAEPQVAFSSSVTFSSCIQTPTWTEDPDVDLDLELDPPQSISRPRLPPKAASDPEKLLQFKYFDSLYLSRTSLGYFVKSTLSKVRALCPDNVQYCKHLSARILSVDKVDSKHDPAWLSAYTARLDVNDSTDDTTLSRLSCKDELAFLSLWSSQLPDDASQRQLALSDLKLRELQLQLILLLEVIASQKPDDDATSAPKEKPKPRPQLVRRRRRPNTPDTANPNGSEGEKAIDSEVLADVLFDRLCIWQALHDPPKVDGREASPDKLQDFCMEVLMPFYGHRLRDRVKAMVKKASGRTGSRLPSRSIRSQSARSEPTDHTAERSDSMKPESQKDSMPALIAGTRKASIRGGVQTSIAQDLHRRQVDVRSDQVSKEELAQVIRNISKPNRDSVAQEFDSQASRLSLVGMGRSKARATKSRTTKAKSKPVLQVAGPGLTTPSKRRVVPTLTPVKRLKSESPTSSPTLVEATPVKSIKHSTEKPLSEQMYVIGSTPRHQRTLDFVQSTPSHDREVDVIEATPSTNRKIDIVQATPNKEFDLVHSSPIRRLTPRRVENQHSPIGSPSDADTDDDTNMLPGTNH</sequence>
<feature type="compositionally biased region" description="Basic residues" evidence="1">
    <location>
        <begin position="298"/>
        <end position="309"/>
    </location>
</feature>
<feature type="compositionally biased region" description="Basic residues" evidence="1">
    <location>
        <begin position="505"/>
        <end position="519"/>
    </location>
</feature>
<dbReference type="InterPro" id="IPR013948">
    <property type="entry name" value="DNA_replication_reg_Sld3_C"/>
</dbReference>
<accession>A0A060T1B2</accession>
<evidence type="ECO:0000256" key="1">
    <source>
        <dbReference type="SAM" id="MobiDB-lite"/>
    </source>
</evidence>
<reference evidence="3" key="2">
    <citation type="submission" date="2014-06" db="EMBL/GenBank/DDBJ databases">
        <title>The complete genome of Blastobotrys (Arxula) adeninivorans LS3 - a yeast of biotechnological interest.</title>
        <authorList>
            <person name="Kunze G."/>
            <person name="Gaillardin C."/>
            <person name="Czernicka M."/>
            <person name="Durrens P."/>
            <person name="Martin T."/>
            <person name="Boer E."/>
            <person name="Gabaldon T."/>
            <person name="Cruz J."/>
            <person name="Talla E."/>
            <person name="Marck C."/>
            <person name="Goffeau A."/>
            <person name="Barbe V."/>
            <person name="Baret P."/>
            <person name="Baronian K."/>
            <person name="Beier S."/>
            <person name="Bleykasten C."/>
            <person name="Bode R."/>
            <person name="Casaregola S."/>
            <person name="Despons L."/>
            <person name="Fairhead C."/>
            <person name="Giersberg M."/>
            <person name="Gierski P."/>
            <person name="Hahnel U."/>
            <person name="Hartmann A."/>
            <person name="Jankowska D."/>
            <person name="Jubin C."/>
            <person name="Jung P."/>
            <person name="Lafontaine I."/>
            <person name="Leh-Louis V."/>
            <person name="Lemaire M."/>
            <person name="Marcet-Houben M."/>
            <person name="Mascher M."/>
            <person name="Morel G."/>
            <person name="Richard G.-F."/>
            <person name="Riechen J."/>
            <person name="Sacerdot C."/>
            <person name="Sarkar A."/>
            <person name="Savel G."/>
            <person name="Schacherer J."/>
            <person name="Sherman D."/>
            <person name="Straub M.-L."/>
            <person name="Stein N."/>
            <person name="Thierry A."/>
            <person name="Trautwein-Schult A."/>
            <person name="Westhof E."/>
            <person name="Worch S."/>
            <person name="Dujon B."/>
            <person name="Souciet J.-L."/>
            <person name="Wincker P."/>
            <person name="Scholz U."/>
            <person name="Neuveglise N."/>
        </authorList>
    </citation>
    <scope>NUCLEOTIDE SEQUENCE</scope>
    <source>
        <strain evidence="3">LS3</strain>
    </source>
</reference>
<evidence type="ECO:0000259" key="2">
    <source>
        <dbReference type="Pfam" id="PF08639"/>
    </source>
</evidence>
<feature type="compositionally biased region" description="Polar residues" evidence="1">
    <location>
        <begin position="391"/>
        <end position="408"/>
    </location>
</feature>
<evidence type="ECO:0000313" key="3">
    <source>
        <dbReference type="EMBL" id="CDP34915.1"/>
    </source>
</evidence>
<feature type="region of interest" description="Disordered" evidence="1">
    <location>
        <begin position="633"/>
        <end position="673"/>
    </location>
</feature>
<dbReference type="PANTHER" id="PTHR28067:SF1">
    <property type="entry name" value="DNA REPLICATION REGULATOR SLD3"/>
    <property type="match status" value="1"/>
</dbReference>
<dbReference type="AlphaFoldDB" id="A0A060T1B2"/>
<feature type="region of interest" description="Disordered" evidence="1">
    <location>
        <begin position="501"/>
        <end position="536"/>
    </location>
</feature>
<dbReference type="Pfam" id="PF08639">
    <property type="entry name" value="Sld3_STD"/>
    <property type="match status" value="1"/>
</dbReference>
<dbReference type="Gene3D" id="1.20.58.2130">
    <property type="match status" value="1"/>
</dbReference>
<organism evidence="3">
    <name type="scientific">Blastobotrys adeninivorans</name>
    <name type="common">Yeast</name>
    <name type="synonym">Arxula adeninivorans</name>
    <dbReference type="NCBI Taxonomy" id="409370"/>
    <lineage>
        <taxon>Eukaryota</taxon>
        <taxon>Fungi</taxon>
        <taxon>Dikarya</taxon>
        <taxon>Ascomycota</taxon>
        <taxon>Saccharomycotina</taxon>
        <taxon>Dipodascomycetes</taxon>
        <taxon>Dipodascales</taxon>
        <taxon>Trichomonascaceae</taxon>
        <taxon>Blastobotrys</taxon>
    </lineage>
</organism>
<proteinExistence type="predicted"/>